<reference evidence="1" key="1">
    <citation type="submission" date="2014-12" db="EMBL/GenBank/DDBJ databases">
        <title>Insight into the proteome of Arion vulgaris.</title>
        <authorList>
            <person name="Aradska J."/>
            <person name="Bulat T."/>
            <person name="Smidak R."/>
            <person name="Sarate P."/>
            <person name="Gangsoo J."/>
            <person name="Sialana F."/>
            <person name="Bilban M."/>
            <person name="Lubec G."/>
        </authorList>
    </citation>
    <scope>NUCLEOTIDE SEQUENCE</scope>
    <source>
        <tissue evidence="1">Skin</tissue>
    </source>
</reference>
<gene>
    <name evidence="1" type="primary">ORF40868</name>
</gene>
<evidence type="ECO:0000313" key="1">
    <source>
        <dbReference type="EMBL" id="CEK60959.1"/>
    </source>
</evidence>
<accession>A0A0B6YXB6</accession>
<feature type="non-terminal residue" evidence="1">
    <location>
        <position position="1"/>
    </location>
</feature>
<proteinExistence type="predicted"/>
<name>A0A0B6YXB6_9EUPU</name>
<sequence>GILLHLDIEELSEVGEPLDQLSRVVFVEHNIWKVHLQDGRARVPCIEEHQLGLFVKILQKRICFQSFPP</sequence>
<protein>
    <submittedName>
        <fullName evidence="1">Uncharacterized protein</fullName>
    </submittedName>
</protein>
<dbReference type="AlphaFoldDB" id="A0A0B6YXB6"/>
<dbReference type="EMBL" id="HACG01014094">
    <property type="protein sequence ID" value="CEK60959.1"/>
    <property type="molecule type" value="Transcribed_RNA"/>
</dbReference>
<organism evidence="1">
    <name type="scientific">Arion vulgaris</name>
    <dbReference type="NCBI Taxonomy" id="1028688"/>
    <lineage>
        <taxon>Eukaryota</taxon>
        <taxon>Metazoa</taxon>
        <taxon>Spiralia</taxon>
        <taxon>Lophotrochozoa</taxon>
        <taxon>Mollusca</taxon>
        <taxon>Gastropoda</taxon>
        <taxon>Heterobranchia</taxon>
        <taxon>Euthyneura</taxon>
        <taxon>Panpulmonata</taxon>
        <taxon>Eupulmonata</taxon>
        <taxon>Stylommatophora</taxon>
        <taxon>Helicina</taxon>
        <taxon>Arionoidea</taxon>
        <taxon>Arionidae</taxon>
        <taxon>Arion</taxon>
    </lineage>
</organism>